<organism evidence="1 2">
    <name type="scientific">Aeromonas phage 65.2</name>
    <dbReference type="NCBI Taxonomy" id="1932896"/>
    <lineage>
        <taxon>Viruses</taxon>
        <taxon>Duplodnaviria</taxon>
        <taxon>Heunggongvirae</taxon>
        <taxon>Uroviricota</taxon>
        <taxon>Caudoviricetes</taxon>
        <taxon>Pantevenvirales</taxon>
        <taxon>Straboviridae</taxon>
        <taxon>Emmerichvirinae</taxon>
        <taxon>Ishigurovirus</taxon>
        <taxon>Ishigurovirus osborne</taxon>
    </lineage>
</organism>
<reference evidence="1 2" key="1">
    <citation type="journal article" date="2017" name="Sci. Rep.">
        <title>Characterization and diversity of phages infecting Aeromonas salmonicida subsp. salmonicida.</title>
        <authorList>
            <person name="Vincent A.T."/>
            <person name="Paquet V.E."/>
            <person name="Bernatchez A."/>
            <person name="Tremblay D.M."/>
            <person name="Moineau S."/>
            <person name="Charette S.J."/>
        </authorList>
    </citation>
    <scope>NUCLEOTIDE SEQUENCE [LARGE SCALE GENOMIC DNA]</scope>
</reference>
<name>A0A219YC67_9CAUD</name>
<evidence type="ECO:0000313" key="1">
    <source>
        <dbReference type="EMBL" id="APU01579.1"/>
    </source>
</evidence>
<sequence length="93" mass="11248">MKHTYQVVSEKTVEITALQFVKKYLRQVEIWNDEYDFFVEDTFARGDGFLIRKFSLPKKLFSMDITQFNRENDRTQVLIRHIASVIEENYKSY</sequence>
<proteinExistence type="predicted"/>
<evidence type="ECO:0000313" key="2">
    <source>
        <dbReference type="Proteomes" id="UP000225215"/>
    </source>
</evidence>
<accession>A0A219YC67</accession>
<dbReference type="EMBL" id="KY290955">
    <property type="protein sequence ID" value="APU01579.1"/>
    <property type="molecule type" value="Genomic_DNA"/>
</dbReference>
<protein>
    <submittedName>
        <fullName evidence="1">Uncharacterized protein</fullName>
    </submittedName>
</protein>
<dbReference type="Proteomes" id="UP000225215">
    <property type="component" value="Segment"/>
</dbReference>